<evidence type="ECO:0000313" key="11">
    <source>
        <dbReference type="EMBL" id="MCU6706546.1"/>
    </source>
</evidence>
<dbReference type="Pfam" id="PF06969">
    <property type="entry name" value="HemN_C"/>
    <property type="match status" value="1"/>
</dbReference>
<evidence type="ECO:0000256" key="9">
    <source>
        <dbReference type="RuleBase" id="RU364116"/>
    </source>
</evidence>
<dbReference type="GO" id="GO:0004109">
    <property type="term" value="F:coproporphyrinogen oxidase activity"/>
    <property type="evidence" value="ECO:0007669"/>
    <property type="project" value="InterPro"/>
</dbReference>
<evidence type="ECO:0000313" key="12">
    <source>
        <dbReference type="Proteomes" id="UP001208131"/>
    </source>
</evidence>
<evidence type="ECO:0000256" key="7">
    <source>
        <dbReference type="ARBA" id="ARBA00023014"/>
    </source>
</evidence>
<dbReference type="GO" id="GO:0006779">
    <property type="term" value="P:porphyrin-containing compound biosynthetic process"/>
    <property type="evidence" value="ECO:0007669"/>
    <property type="project" value="InterPro"/>
</dbReference>
<keyword evidence="5 9" id="KW-0479">Metal-binding</keyword>
<dbReference type="SFLD" id="SFLDF00288">
    <property type="entry name" value="HemN-like__clustered_with_nucl"/>
    <property type="match status" value="1"/>
</dbReference>
<dbReference type="SFLD" id="SFLDG01082">
    <property type="entry name" value="B12-binding_domain_containing"/>
    <property type="match status" value="1"/>
</dbReference>
<sequence length="365" mass="40881">MTGIYIHVPFCKRKCPYCDFYSVCRPELYEDYTQAVCRNIQAFRGRGIKCDTIYFGGGTPSVLSAEQIDRIIDTAGKCFDLCKPEITLEANPSSVNREKMSGWRKAGVTRLSFGVQSANDRELGFLGRLHDFSQAKSAVETAAQVGFRHISCDIMLGVKGQTLESLWDSIESLTSLPVDHISAYMLKIEKGTAFDCDEMRNAVADDDMLCDMYLQTVGQLASKGFLQYEISNFAKEDGKSRHNLKYWHGEEYIGIGPSAHSFFDNERYYCKSDVEEFISDKVQSMVVLEDDPDKAEEYVMLGLRLTEGIDIGKAEELGGKELGENIRKKAALFQKQGLCMVEKGILRLTPAGFLASNSIIGELLW</sequence>
<dbReference type="RefSeq" id="WP_267301673.1">
    <property type="nucleotide sequence ID" value="NZ_JAOQJZ010000013.1"/>
</dbReference>
<dbReference type="PANTHER" id="PTHR13932:SF5">
    <property type="entry name" value="RADICAL S-ADENOSYL METHIONINE DOMAIN-CONTAINING PROTEIN 1, MITOCHONDRIAL"/>
    <property type="match status" value="1"/>
</dbReference>
<keyword evidence="9" id="KW-0004">4Fe-4S</keyword>
<proteinExistence type="inferred from homology"/>
<accession>A0AAE3LNB6</accession>
<dbReference type="GO" id="GO:0051539">
    <property type="term" value="F:4 iron, 4 sulfur cluster binding"/>
    <property type="evidence" value="ECO:0007669"/>
    <property type="project" value="UniProtKB-UniRule"/>
</dbReference>
<comment type="function">
    <text evidence="9">Probably acts as a heme chaperone, transferring heme to an unknown acceptor. Binds one molecule of heme per monomer, possibly covalently. Binds 1 [4Fe-4S] cluster. The cluster is coordinated with 3 cysteines and an exchangeable S-adenosyl-L-methionine.</text>
</comment>
<keyword evidence="8 9" id="KW-0143">Chaperone</keyword>
<dbReference type="GO" id="GO:0005737">
    <property type="term" value="C:cytoplasm"/>
    <property type="evidence" value="ECO:0007669"/>
    <property type="project" value="UniProtKB-SubCell"/>
</dbReference>
<evidence type="ECO:0000256" key="1">
    <source>
        <dbReference type="ARBA" id="ARBA00006100"/>
    </source>
</evidence>
<keyword evidence="12" id="KW-1185">Reference proteome</keyword>
<keyword evidence="7 9" id="KW-0411">Iron-sulfur</keyword>
<comment type="caution">
    <text evidence="11">The sequence shown here is derived from an EMBL/GenBank/DDBJ whole genome shotgun (WGS) entry which is preliminary data.</text>
</comment>
<dbReference type="PANTHER" id="PTHR13932">
    <property type="entry name" value="COPROPORPHYRINIGEN III OXIDASE"/>
    <property type="match status" value="1"/>
</dbReference>
<evidence type="ECO:0000256" key="2">
    <source>
        <dbReference type="ARBA" id="ARBA00017228"/>
    </source>
</evidence>
<comment type="similarity">
    <text evidence="1">Belongs to the anaerobic coproporphyrinogen-III oxidase family. HemW subfamily.</text>
</comment>
<dbReference type="InterPro" id="IPR058240">
    <property type="entry name" value="rSAM_sf"/>
</dbReference>
<organism evidence="11 12">
    <name type="scientific">Hominimerdicola aceti</name>
    <dbReference type="NCBI Taxonomy" id="2981726"/>
    <lineage>
        <taxon>Bacteria</taxon>
        <taxon>Bacillati</taxon>
        <taxon>Bacillota</taxon>
        <taxon>Clostridia</taxon>
        <taxon>Eubacteriales</taxon>
        <taxon>Oscillospiraceae</taxon>
        <taxon>Hominimerdicola</taxon>
    </lineage>
</organism>
<dbReference type="PROSITE" id="PS51918">
    <property type="entry name" value="RADICAL_SAM"/>
    <property type="match status" value="1"/>
</dbReference>
<name>A0AAE3LNB6_9FIRM</name>
<reference evidence="11 12" key="1">
    <citation type="journal article" date="2021" name="ISME Commun">
        <title>Automated analysis of genomic sequences facilitates high-throughput and comprehensive description of bacteria.</title>
        <authorList>
            <person name="Hitch T.C.A."/>
        </authorList>
    </citation>
    <scope>NUCLEOTIDE SEQUENCE [LARGE SCALE GENOMIC DNA]</scope>
    <source>
        <strain evidence="11 12">Sanger_31</strain>
    </source>
</reference>
<dbReference type="Proteomes" id="UP001208131">
    <property type="component" value="Unassembled WGS sequence"/>
</dbReference>
<dbReference type="SFLD" id="SFLDG01065">
    <property type="entry name" value="anaerobic_coproporphyrinogen-I"/>
    <property type="match status" value="1"/>
</dbReference>
<feature type="domain" description="Radical SAM core" evidence="10">
    <location>
        <begin position="1"/>
        <end position="226"/>
    </location>
</feature>
<dbReference type="AlphaFoldDB" id="A0AAE3LNB6"/>
<dbReference type="CDD" id="cd01335">
    <property type="entry name" value="Radical_SAM"/>
    <property type="match status" value="1"/>
</dbReference>
<dbReference type="InterPro" id="IPR006638">
    <property type="entry name" value="Elp3/MiaA/NifB-like_rSAM"/>
</dbReference>
<dbReference type="EMBL" id="JAOQJZ010000013">
    <property type="protein sequence ID" value="MCU6706546.1"/>
    <property type="molecule type" value="Genomic_DNA"/>
</dbReference>
<comment type="subcellular location">
    <subcellularLocation>
        <location evidence="9">Cytoplasm</location>
    </subcellularLocation>
</comment>
<evidence type="ECO:0000256" key="6">
    <source>
        <dbReference type="ARBA" id="ARBA00023004"/>
    </source>
</evidence>
<dbReference type="SMART" id="SM00729">
    <property type="entry name" value="Elp3"/>
    <property type="match status" value="1"/>
</dbReference>
<dbReference type="NCBIfam" id="TIGR00539">
    <property type="entry name" value="hemN_rel"/>
    <property type="match status" value="1"/>
</dbReference>
<dbReference type="SFLD" id="SFLDF00562">
    <property type="entry name" value="HemN-like__clustered_with_heat"/>
    <property type="match status" value="1"/>
</dbReference>
<evidence type="ECO:0000259" key="10">
    <source>
        <dbReference type="PROSITE" id="PS51918"/>
    </source>
</evidence>
<dbReference type="GO" id="GO:0046872">
    <property type="term" value="F:metal ion binding"/>
    <property type="evidence" value="ECO:0007669"/>
    <property type="project" value="UniProtKB-UniRule"/>
</dbReference>
<evidence type="ECO:0000256" key="5">
    <source>
        <dbReference type="ARBA" id="ARBA00022723"/>
    </source>
</evidence>
<evidence type="ECO:0000256" key="3">
    <source>
        <dbReference type="ARBA" id="ARBA00022617"/>
    </source>
</evidence>
<dbReference type="InterPro" id="IPR010723">
    <property type="entry name" value="HemN_C"/>
</dbReference>
<dbReference type="Pfam" id="PF04055">
    <property type="entry name" value="Radical_SAM"/>
    <property type="match status" value="1"/>
</dbReference>
<dbReference type="InterPro" id="IPR007197">
    <property type="entry name" value="rSAM"/>
</dbReference>
<dbReference type="Gene3D" id="3.20.20.70">
    <property type="entry name" value="Aldolase class I"/>
    <property type="match status" value="1"/>
</dbReference>
<evidence type="ECO:0000256" key="4">
    <source>
        <dbReference type="ARBA" id="ARBA00022691"/>
    </source>
</evidence>
<gene>
    <name evidence="11" type="primary">hemW</name>
    <name evidence="11" type="ORF">OCV57_11500</name>
</gene>
<dbReference type="SUPFAM" id="SSF102114">
    <property type="entry name" value="Radical SAM enzymes"/>
    <property type="match status" value="1"/>
</dbReference>
<dbReference type="SFLD" id="SFLDS00029">
    <property type="entry name" value="Radical_SAM"/>
    <property type="match status" value="1"/>
</dbReference>
<dbReference type="InterPro" id="IPR004559">
    <property type="entry name" value="HemW-like"/>
</dbReference>
<protein>
    <recommendedName>
        <fullName evidence="2 9">Heme chaperone HemW</fullName>
    </recommendedName>
</protein>
<keyword evidence="3 9" id="KW-0349">Heme</keyword>
<evidence type="ECO:0000256" key="8">
    <source>
        <dbReference type="ARBA" id="ARBA00023186"/>
    </source>
</evidence>
<keyword evidence="9" id="KW-0963">Cytoplasm</keyword>
<dbReference type="InterPro" id="IPR034505">
    <property type="entry name" value="Coproporphyrinogen-III_oxidase"/>
</dbReference>
<keyword evidence="4 9" id="KW-0949">S-adenosyl-L-methionine</keyword>
<keyword evidence="6 9" id="KW-0408">Iron</keyword>
<dbReference type="InterPro" id="IPR013785">
    <property type="entry name" value="Aldolase_TIM"/>
</dbReference>